<accession>A0A0F9RY95</accession>
<evidence type="ECO:0000256" key="1">
    <source>
        <dbReference type="SAM" id="Phobius"/>
    </source>
</evidence>
<feature type="transmembrane region" description="Helical" evidence="1">
    <location>
        <begin position="91"/>
        <end position="108"/>
    </location>
</feature>
<gene>
    <name evidence="2" type="ORF">LCGC14_0918050</name>
</gene>
<keyword evidence="1" id="KW-0472">Membrane</keyword>
<name>A0A0F9RY95_9ZZZZ</name>
<reference evidence="2" key="1">
    <citation type="journal article" date="2015" name="Nature">
        <title>Complex archaea that bridge the gap between prokaryotes and eukaryotes.</title>
        <authorList>
            <person name="Spang A."/>
            <person name="Saw J.H."/>
            <person name="Jorgensen S.L."/>
            <person name="Zaremba-Niedzwiedzka K."/>
            <person name="Martijn J."/>
            <person name="Lind A.E."/>
            <person name="van Eijk R."/>
            <person name="Schleper C."/>
            <person name="Guy L."/>
            <person name="Ettema T.J."/>
        </authorList>
    </citation>
    <scope>NUCLEOTIDE SEQUENCE</scope>
</reference>
<sequence>MLGLSEARKDTLKAPEGSDPLFQISVQTVKFDTVGITSSGLIPVKLNPLSSKSIPGAEVCISNFVFSISFLLKEGNAIPERENVRIIKNKMGNFFCVLFLLILFHHFVKR</sequence>
<comment type="caution">
    <text evidence="2">The sequence shown here is derived from an EMBL/GenBank/DDBJ whole genome shotgun (WGS) entry which is preliminary data.</text>
</comment>
<organism evidence="2">
    <name type="scientific">marine sediment metagenome</name>
    <dbReference type="NCBI Taxonomy" id="412755"/>
    <lineage>
        <taxon>unclassified sequences</taxon>
        <taxon>metagenomes</taxon>
        <taxon>ecological metagenomes</taxon>
    </lineage>
</organism>
<dbReference type="EMBL" id="LAZR01003088">
    <property type="protein sequence ID" value="KKN22163.1"/>
    <property type="molecule type" value="Genomic_DNA"/>
</dbReference>
<evidence type="ECO:0000313" key="2">
    <source>
        <dbReference type="EMBL" id="KKN22163.1"/>
    </source>
</evidence>
<keyword evidence="1" id="KW-1133">Transmembrane helix</keyword>
<proteinExistence type="predicted"/>
<protein>
    <submittedName>
        <fullName evidence="2">Uncharacterized protein</fullName>
    </submittedName>
</protein>
<dbReference type="AlphaFoldDB" id="A0A0F9RY95"/>
<keyword evidence="1" id="KW-0812">Transmembrane</keyword>